<reference evidence="3 4" key="1">
    <citation type="submission" date="2024-09" db="EMBL/GenBank/DDBJ databases">
        <title>Chromosome-scale assembly of Riccia fluitans.</title>
        <authorList>
            <person name="Paukszto L."/>
            <person name="Sawicki J."/>
            <person name="Karawczyk K."/>
            <person name="Piernik-Szablinska J."/>
            <person name="Szczecinska M."/>
            <person name="Mazdziarz M."/>
        </authorList>
    </citation>
    <scope>NUCLEOTIDE SEQUENCE [LARGE SCALE GENOMIC DNA]</scope>
    <source>
        <strain evidence="3">Rf_01</strain>
        <tissue evidence="3">Aerial parts of the thallus</tissue>
    </source>
</reference>
<dbReference type="Proteomes" id="UP001605036">
    <property type="component" value="Unassembled WGS sequence"/>
</dbReference>
<protein>
    <recommendedName>
        <fullName evidence="2">HMA domain-containing protein</fullName>
    </recommendedName>
</protein>
<dbReference type="PROSITE" id="PS50846">
    <property type="entry name" value="HMA_2"/>
    <property type="match status" value="1"/>
</dbReference>
<evidence type="ECO:0000259" key="2">
    <source>
        <dbReference type="PROSITE" id="PS50846"/>
    </source>
</evidence>
<gene>
    <name evidence="3" type="ORF">R1flu_000536</name>
</gene>
<dbReference type="PANTHER" id="PTHR22814">
    <property type="entry name" value="COPPER TRANSPORT PROTEIN ATOX1-RELATED"/>
    <property type="match status" value="1"/>
</dbReference>
<evidence type="ECO:0000313" key="4">
    <source>
        <dbReference type="Proteomes" id="UP001605036"/>
    </source>
</evidence>
<dbReference type="Gene3D" id="3.30.70.100">
    <property type="match status" value="1"/>
</dbReference>
<name>A0ABD1Y0Q3_9MARC</name>
<dbReference type="GO" id="GO:0046872">
    <property type="term" value="F:metal ion binding"/>
    <property type="evidence" value="ECO:0007669"/>
    <property type="project" value="UniProtKB-KW"/>
</dbReference>
<keyword evidence="1" id="KW-0479">Metal-binding</keyword>
<proteinExistence type="predicted"/>
<feature type="domain" description="HMA" evidence="2">
    <location>
        <begin position="120"/>
        <end position="185"/>
    </location>
</feature>
<evidence type="ECO:0000256" key="1">
    <source>
        <dbReference type="ARBA" id="ARBA00022723"/>
    </source>
</evidence>
<dbReference type="InterPro" id="IPR006121">
    <property type="entry name" value="HMA_dom"/>
</dbReference>
<dbReference type="InterPro" id="IPR036163">
    <property type="entry name" value="HMA_dom_sf"/>
</dbReference>
<dbReference type="PANTHER" id="PTHR22814:SF336">
    <property type="entry name" value="HEAVY METAL-ASSOCIATED ISOPRENYLATED PLANT PROTEIN 23"/>
    <property type="match status" value="1"/>
</dbReference>
<organism evidence="3 4">
    <name type="scientific">Riccia fluitans</name>
    <dbReference type="NCBI Taxonomy" id="41844"/>
    <lineage>
        <taxon>Eukaryota</taxon>
        <taxon>Viridiplantae</taxon>
        <taxon>Streptophyta</taxon>
        <taxon>Embryophyta</taxon>
        <taxon>Marchantiophyta</taxon>
        <taxon>Marchantiopsida</taxon>
        <taxon>Marchantiidae</taxon>
        <taxon>Marchantiales</taxon>
        <taxon>Ricciaceae</taxon>
        <taxon>Riccia</taxon>
    </lineage>
</organism>
<keyword evidence="4" id="KW-1185">Reference proteome</keyword>
<sequence length="215" mass="24356">MSYYRGDYGRQHHEGYDSEQLEYAGYDSNWVLGTGLQTAAAPYVHDRAYSSRGFYCPGYDDYTYYNYSGGYGGKYPPRGGSGSSYSSKVVLYPHQHQPQHSILTSIGPHTYSTSKSGFYPDEVKLEVEMCCQDCRIKMLKSLRKMSGVYDVRVEGSVHTMVTVIGKDLKPKKILKKVRKIIKDSDFWSDWSYSDGVSAHHSGFVAPSSYSLRLKH</sequence>
<dbReference type="SUPFAM" id="SSF55008">
    <property type="entry name" value="HMA, heavy metal-associated domain"/>
    <property type="match status" value="1"/>
</dbReference>
<accession>A0ABD1Y0Q3</accession>
<dbReference type="AlphaFoldDB" id="A0ABD1Y0Q3"/>
<dbReference type="EMBL" id="JBHFFA010000006">
    <property type="protein sequence ID" value="KAL2620331.1"/>
    <property type="molecule type" value="Genomic_DNA"/>
</dbReference>
<comment type="caution">
    <text evidence="3">The sequence shown here is derived from an EMBL/GenBank/DDBJ whole genome shotgun (WGS) entry which is preliminary data.</text>
</comment>
<evidence type="ECO:0000313" key="3">
    <source>
        <dbReference type="EMBL" id="KAL2620331.1"/>
    </source>
</evidence>